<dbReference type="OrthoDB" id="5524073at2"/>
<dbReference type="InterPro" id="IPR018602">
    <property type="entry name" value="Gp37/STM4215"/>
</dbReference>
<dbReference type="Pfam" id="PF09646">
    <property type="entry name" value="Gp37"/>
    <property type="match status" value="1"/>
</dbReference>
<protein>
    <submittedName>
        <fullName evidence="1">Uncharacterized protein</fullName>
    </submittedName>
</protein>
<dbReference type="AlphaFoldDB" id="B3QTJ8"/>
<dbReference type="RefSeq" id="WP_012498828.1">
    <property type="nucleotide sequence ID" value="NC_011026.1"/>
</dbReference>
<reference evidence="1 2" key="1">
    <citation type="submission" date="2008-06" db="EMBL/GenBank/DDBJ databases">
        <title>Complete sequence of Chloroherpeton thalassium ATCC 35110.</title>
        <authorList>
            <consortium name="US DOE Joint Genome Institute"/>
            <person name="Lucas S."/>
            <person name="Copeland A."/>
            <person name="Lapidus A."/>
            <person name="Glavina del Rio T."/>
            <person name="Dalin E."/>
            <person name="Tice H."/>
            <person name="Bruce D."/>
            <person name="Goodwin L."/>
            <person name="Pitluck S."/>
            <person name="Schmutz J."/>
            <person name="Larimer F."/>
            <person name="Land M."/>
            <person name="Hauser L."/>
            <person name="Kyrpides N."/>
            <person name="Mikhailova N."/>
            <person name="Liu Z."/>
            <person name="Li T."/>
            <person name="Zhao F."/>
            <person name="Overmann J."/>
            <person name="Bryant D.A."/>
            <person name="Richardson P."/>
        </authorList>
    </citation>
    <scope>NUCLEOTIDE SEQUENCE [LARGE SCALE GENOMIC DNA]</scope>
    <source>
        <strain evidence="2">ATCC 35110 / GB-78</strain>
    </source>
</reference>
<organism evidence="1 2">
    <name type="scientific">Chloroherpeton thalassium (strain ATCC 35110 / GB-78)</name>
    <dbReference type="NCBI Taxonomy" id="517418"/>
    <lineage>
        <taxon>Bacteria</taxon>
        <taxon>Pseudomonadati</taxon>
        <taxon>Chlorobiota</taxon>
        <taxon>Chlorobiia</taxon>
        <taxon>Chlorobiales</taxon>
        <taxon>Chloroherpetonaceae</taxon>
        <taxon>Chloroherpeton</taxon>
    </lineage>
</organism>
<evidence type="ECO:0000313" key="1">
    <source>
        <dbReference type="EMBL" id="ACF12744.1"/>
    </source>
</evidence>
<dbReference type="InterPro" id="IPR038042">
    <property type="entry name" value="Gp37-like"/>
</dbReference>
<name>B3QTJ8_CHLT3</name>
<sequence>MTSFEQILIAIQADILTRLGERLQPLPLALKRTADEVLLENETWTDADGLVIVRYAGSTYGQVTAPGLTLQERELLFDVSVLCQNLTGENPEDLALGYVGQVITALAGFVPTDCTDALRVVRDEFAQADAAAHKFHYRIRFACPALLIQTYDTEELHLLKTTDIQDLTIAST</sequence>
<gene>
    <name evidence="1" type="ordered locus">Ctha_0273</name>
</gene>
<dbReference type="Proteomes" id="UP000001208">
    <property type="component" value="Chromosome"/>
</dbReference>
<evidence type="ECO:0000313" key="2">
    <source>
        <dbReference type="Proteomes" id="UP000001208"/>
    </source>
</evidence>
<dbReference type="EMBL" id="CP001100">
    <property type="protein sequence ID" value="ACF12744.1"/>
    <property type="molecule type" value="Genomic_DNA"/>
</dbReference>
<dbReference type="InterPro" id="IPR035934">
    <property type="entry name" value="Phage_tail_protein-like_sf"/>
</dbReference>
<dbReference type="SUPFAM" id="SSF143749">
    <property type="entry name" value="Phage tail protein-like"/>
    <property type="match status" value="1"/>
</dbReference>
<dbReference type="KEGG" id="cts:Ctha_0273"/>
<dbReference type="STRING" id="517418.Ctha_0273"/>
<proteinExistence type="predicted"/>
<dbReference type="Gene3D" id="3.30.2000.10">
    <property type="entry name" value="Phage tail protein-like"/>
    <property type="match status" value="1"/>
</dbReference>
<accession>B3QTJ8</accession>
<dbReference type="HOGENOM" id="CLU_1552558_0_0_10"/>
<keyword evidence="2" id="KW-1185">Reference proteome</keyword>